<dbReference type="AlphaFoldDB" id="A0A927BFX1"/>
<protein>
    <submittedName>
        <fullName evidence="1">Oxidase</fullName>
    </submittedName>
</protein>
<evidence type="ECO:0000313" key="1">
    <source>
        <dbReference type="EMBL" id="MBD2769696.1"/>
    </source>
</evidence>
<evidence type="ECO:0000313" key="2">
    <source>
        <dbReference type="Proteomes" id="UP000612233"/>
    </source>
</evidence>
<name>A0A927BFX1_9BACT</name>
<sequence length="94" mass="9992">MNSDNDLDIQGGDLVVGESTQQNQKLILQSNPGEWRAAPLVGVGIQNMIEDDAPSAAISSSIQAQFEADGMEVDHINLSGATLDVAAYYRDAND</sequence>
<dbReference type="Proteomes" id="UP000612233">
    <property type="component" value="Unassembled WGS sequence"/>
</dbReference>
<reference evidence="1" key="1">
    <citation type="submission" date="2020-09" db="EMBL/GenBank/DDBJ databases">
        <authorList>
            <person name="Kim M.K."/>
        </authorList>
    </citation>
    <scope>NUCLEOTIDE SEQUENCE</scope>
    <source>
        <strain evidence="1">BT664</strain>
    </source>
</reference>
<dbReference type="EMBL" id="JACXAD010000022">
    <property type="protein sequence ID" value="MBD2769696.1"/>
    <property type="molecule type" value="Genomic_DNA"/>
</dbReference>
<accession>A0A927BFX1</accession>
<organism evidence="1 2">
    <name type="scientific">Hymenobacter montanus</name>
    <dbReference type="NCBI Taxonomy" id="2771359"/>
    <lineage>
        <taxon>Bacteria</taxon>
        <taxon>Pseudomonadati</taxon>
        <taxon>Bacteroidota</taxon>
        <taxon>Cytophagia</taxon>
        <taxon>Cytophagales</taxon>
        <taxon>Hymenobacteraceae</taxon>
        <taxon>Hymenobacter</taxon>
    </lineage>
</organism>
<gene>
    <name evidence="1" type="ORF">IC235_17540</name>
</gene>
<comment type="caution">
    <text evidence="1">The sequence shown here is derived from an EMBL/GenBank/DDBJ whole genome shotgun (WGS) entry which is preliminary data.</text>
</comment>
<proteinExistence type="predicted"/>
<keyword evidence="2" id="KW-1185">Reference proteome</keyword>